<proteinExistence type="predicted"/>
<dbReference type="Proteomes" id="UP001154282">
    <property type="component" value="Unassembled WGS sequence"/>
</dbReference>
<dbReference type="SMART" id="SM01037">
    <property type="entry name" value="Bet_v_1"/>
    <property type="match status" value="1"/>
</dbReference>
<evidence type="ECO:0000313" key="3">
    <source>
        <dbReference type="Proteomes" id="UP001154282"/>
    </source>
</evidence>
<dbReference type="CDD" id="cd07816">
    <property type="entry name" value="Bet_v1-like"/>
    <property type="match status" value="1"/>
</dbReference>
<dbReference type="InterPro" id="IPR000916">
    <property type="entry name" value="Bet_v_I/MLP"/>
</dbReference>
<evidence type="ECO:0000313" key="2">
    <source>
        <dbReference type="EMBL" id="CAI0411779.1"/>
    </source>
</evidence>
<feature type="non-terminal residue" evidence="2">
    <location>
        <position position="1"/>
    </location>
</feature>
<dbReference type="InterPro" id="IPR051761">
    <property type="entry name" value="MLP-like_ligand-binding"/>
</dbReference>
<sequence length="201" mass="23048">AKLPFFPEVLAYALLVYKFQTFRSAILHKIKTSYPAKIKKSMAGFNLLSGKLEVQFAIRLPASQHHEIFSARPHHVSNMAPAKVRNCAVHEGDLGQKGTIIEWDYVHDGEKKLAKQIVEDMDDVNFSTSFKMIEGDLMKEYKNFMIVVKATPKSESTSLIHWTLEYEKLSEDIPEPFSLLKFFVHLSKDIDDHHAEKKEAK</sequence>
<dbReference type="Gene3D" id="3.30.530.20">
    <property type="match status" value="1"/>
</dbReference>
<accession>A0AAV0JSX3</accession>
<protein>
    <recommendedName>
        <fullName evidence="1">Bet v I/Major latex protein domain-containing protein</fullName>
    </recommendedName>
</protein>
<dbReference type="AlphaFoldDB" id="A0AAV0JSX3"/>
<keyword evidence="3" id="KW-1185">Reference proteome</keyword>
<dbReference type="GO" id="GO:0006952">
    <property type="term" value="P:defense response"/>
    <property type="evidence" value="ECO:0007669"/>
    <property type="project" value="InterPro"/>
</dbReference>
<dbReference type="EMBL" id="CAMGYJ010000005">
    <property type="protein sequence ID" value="CAI0411779.1"/>
    <property type="molecule type" value="Genomic_DNA"/>
</dbReference>
<organism evidence="2 3">
    <name type="scientific">Linum tenue</name>
    <dbReference type="NCBI Taxonomy" id="586396"/>
    <lineage>
        <taxon>Eukaryota</taxon>
        <taxon>Viridiplantae</taxon>
        <taxon>Streptophyta</taxon>
        <taxon>Embryophyta</taxon>
        <taxon>Tracheophyta</taxon>
        <taxon>Spermatophyta</taxon>
        <taxon>Magnoliopsida</taxon>
        <taxon>eudicotyledons</taxon>
        <taxon>Gunneridae</taxon>
        <taxon>Pentapetalae</taxon>
        <taxon>rosids</taxon>
        <taxon>fabids</taxon>
        <taxon>Malpighiales</taxon>
        <taxon>Linaceae</taxon>
        <taxon>Linum</taxon>
    </lineage>
</organism>
<dbReference type="SUPFAM" id="SSF55961">
    <property type="entry name" value="Bet v1-like"/>
    <property type="match status" value="1"/>
</dbReference>
<feature type="domain" description="Bet v I/Major latex protein" evidence="1">
    <location>
        <begin position="47"/>
        <end position="197"/>
    </location>
</feature>
<gene>
    <name evidence="2" type="ORF">LITE_LOCUS15298</name>
</gene>
<comment type="caution">
    <text evidence="2">The sequence shown here is derived from an EMBL/GenBank/DDBJ whole genome shotgun (WGS) entry which is preliminary data.</text>
</comment>
<dbReference type="Pfam" id="PF00407">
    <property type="entry name" value="Bet_v_1"/>
    <property type="match status" value="1"/>
</dbReference>
<name>A0AAV0JSX3_9ROSI</name>
<dbReference type="PANTHER" id="PTHR31907">
    <property type="entry name" value="MLP-LIKE PROTEIN 423"/>
    <property type="match status" value="1"/>
</dbReference>
<reference evidence="2" key="1">
    <citation type="submission" date="2022-08" db="EMBL/GenBank/DDBJ databases">
        <authorList>
            <person name="Gutierrez-Valencia J."/>
        </authorList>
    </citation>
    <scope>NUCLEOTIDE SEQUENCE</scope>
</reference>
<dbReference type="InterPro" id="IPR023393">
    <property type="entry name" value="START-like_dom_sf"/>
</dbReference>
<evidence type="ECO:0000259" key="1">
    <source>
        <dbReference type="SMART" id="SM01037"/>
    </source>
</evidence>